<dbReference type="InterPro" id="IPR001031">
    <property type="entry name" value="Thioesterase"/>
</dbReference>
<comment type="caution">
    <text evidence="3">The sequence shown here is derived from an EMBL/GenBank/DDBJ whole genome shotgun (WGS) entry which is preliminary data.</text>
</comment>
<evidence type="ECO:0000313" key="3">
    <source>
        <dbReference type="EMBL" id="ONH25690.1"/>
    </source>
</evidence>
<dbReference type="SUPFAM" id="SSF53474">
    <property type="entry name" value="alpha/beta-Hydrolases"/>
    <property type="match status" value="1"/>
</dbReference>
<protein>
    <submittedName>
        <fullName evidence="3">Thioesterase</fullName>
    </submittedName>
</protein>
<keyword evidence="4" id="KW-1185">Reference proteome</keyword>
<dbReference type="AlphaFoldDB" id="A0A1V2I6M2"/>
<gene>
    <name evidence="3" type="ORF">BL253_26985</name>
</gene>
<accession>A0A1V2I6M2</accession>
<dbReference type="InterPro" id="IPR029058">
    <property type="entry name" value="AB_hydrolase_fold"/>
</dbReference>
<proteinExistence type="predicted"/>
<feature type="region of interest" description="Disordered" evidence="1">
    <location>
        <begin position="292"/>
        <end position="343"/>
    </location>
</feature>
<organism evidence="3 4">
    <name type="scientific">Pseudofrankia asymbiotica</name>
    <dbReference type="NCBI Taxonomy" id="1834516"/>
    <lineage>
        <taxon>Bacteria</taxon>
        <taxon>Bacillati</taxon>
        <taxon>Actinomycetota</taxon>
        <taxon>Actinomycetes</taxon>
        <taxon>Frankiales</taxon>
        <taxon>Frankiaceae</taxon>
        <taxon>Pseudofrankia</taxon>
    </lineage>
</organism>
<reference evidence="4" key="1">
    <citation type="submission" date="2016-10" db="EMBL/GenBank/DDBJ databases">
        <title>Frankia sp. NRRL B-16386 Genome sequencing.</title>
        <authorList>
            <person name="Ghodhbane-Gtari F."/>
            <person name="Swanson E."/>
            <person name="Gueddou A."/>
            <person name="Hezbri K."/>
            <person name="Ktari K."/>
            <person name="Nouioui I."/>
            <person name="Morris K."/>
            <person name="Simpson S."/>
            <person name="Abebe-Akele F."/>
            <person name="Thomas K."/>
            <person name="Gtari M."/>
            <person name="Tisa L.S."/>
        </authorList>
    </citation>
    <scope>NUCLEOTIDE SEQUENCE [LARGE SCALE GENOMIC DNA]</scope>
    <source>
        <strain evidence="4">NRRL B-16386</strain>
    </source>
</reference>
<dbReference type="Pfam" id="PF00975">
    <property type="entry name" value="Thioesterase"/>
    <property type="match status" value="1"/>
</dbReference>
<evidence type="ECO:0000313" key="4">
    <source>
        <dbReference type="Proteomes" id="UP000188929"/>
    </source>
</evidence>
<dbReference type="Proteomes" id="UP000188929">
    <property type="component" value="Unassembled WGS sequence"/>
</dbReference>
<dbReference type="EMBL" id="MOMC01000058">
    <property type="protein sequence ID" value="ONH25690.1"/>
    <property type="molecule type" value="Genomic_DNA"/>
</dbReference>
<dbReference type="InterPro" id="IPR020802">
    <property type="entry name" value="TesA-like"/>
</dbReference>
<dbReference type="Gene3D" id="3.40.50.1820">
    <property type="entry name" value="alpha/beta hydrolase"/>
    <property type="match status" value="1"/>
</dbReference>
<dbReference type="SMART" id="SM00824">
    <property type="entry name" value="PKS_TE"/>
    <property type="match status" value="1"/>
</dbReference>
<feature type="domain" description="Thioesterase TesA-like" evidence="2">
    <location>
        <begin position="29"/>
        <end position="286"/>
    </location>
</feature>
<name>A0A1V2I6M2_9ACTN</name>
<evidence type="ECO:0000256" key="1">
    <source>
        <dbReference type="SAM" id="MobiDB-lite"/>
    </source>
</evidence>
<feature type="region of interest" description="Disordered" evidence="1">
    <location>
        <begin position="1"/>
        <end position="28"/>
    </location>
</feature>
<dbReference type="STRING" id="1834516.BL253_26985"/>
<sequence length="343" mass="35776">MATRPAPRPAPRRAPAGAATRSRRPPPLFLVGGLEGPPHPGLPLAGALSVSTVCRGLDLPGRDGARTPLADVRAMAVHLLPSVLLDQPGGGPYQLGGYGFGGVVAYELGRLLRGLGQPVARVFLFDAALPLPGQAPPADNPKLAVRELARMRHLACVWQGACRCGVDHGVPLSTQGAAIARALGATDPDDYEDHLLDAVDTYAAAVRAYAAYSPPPSDLPVVLIRPANPANPWGQPSQLRLSTSPCLGWENTGVADLTTAVIPGDHITMFANPYLWDVATIVQRYLFNPQPAPRSAPAPRPAPASRPAPAPGLVPTLGPAPITRTRAAGPDRQRPGVGHAGRR</sequence>
<feature type="compositionally biased region" description="Pro residues" evidence="1">
    <location>
        <begin position="292"/>
        <end position="312"/>
    </location>
</feature>
<evidence type="ECO:0000259" key="2">
    <source>
        <dbReference type="SMART" id="SM00824"/>
    </source>
</evidence>